<organism evidence="1">
    <name type="scientific">Glycine soja</name>
    <name type="common">Wild soybean</name>
    <dbReference type="NCBI Taxonomy" id="3848"/>
    <lineage>
        <taxon>Eukaryota</taxon>
        <taxon>Viridiplantae</taxon>
        <taxon>Streptophyta</taxon>
        <taxon>Embryophyta</taxon>
        <taxon>Tracheophyta</taxon>
        <taxon>Spermatophyta</taxon>
        <taxon>Magnoliopsida</taxon>
        <taxon>eudicotyledons</taxon>
        <taxon>Gunneridae</taxon>
        <taxon>Pentapetalae</taxon>
        <taxon>rosids</taxon>
        <taxon>fabids</taxon>
        <taxon>Fabales</taxon>
        <taxon>Fabaceae</taxon>
        <taxon>Papilionoideae</taxon>
        <taxon>50 kb inversion clade</taxon>
        <taxon>NPAAA clade</taxon>
        <taxon>indigoferoid/millettioid clade</taxon>
        <taxon>Phaseoleae</taxon>
        <taxon>Glycine</taxon>
        <taxon>Glycine subgen. Soja</taxon>
    </lineage>
</organism>
<dbReference type="EMBL" id="KN652787">
    <property type="protein sequence ID" value="KHN28443.1"/>
    <property type="molecule type" value="Genomic_DNA"/>
</dbReference>
<proteinExistence type="predicted"/>
<dbReference type="AlphaFoldDB" id="A0A0B2R929"/>
<name>A0A0B2R929_GLYSO</name>
<protein>
    <recommendedName>
        <fullName evidence="2">RNase H type-1 domain-containing protein</fullName>
    </recommendedName>
</protein>
<accession>A0A0B2R929</accession>
<sequence length="66" mass="7077">MLEGLKLAWEMEFDDVICLSDSFNGINLVKDGEGSCYSKKKAPTMGIGLFNLVGELTFGDASVSPS</sequence>
<gene>
    <name evidence="1" type="ORF">glysoja_043049</name>
</gene>
<evidence type="ECO:0008006" key="2">
    <source>
        <dbReference type="Google" id="ProtNLM"/>
    </source>
</evidence>
<dbReference type="Proteomes" id="UP000053555">
    <property type="component" value="Unassembled WGS sequence"/>
</dbReference>
<evidence type="ECO:0000313" key="1">
    <source>
        <dbReference type="EMBL" id="KHN28443.1"/>
    </source>
</evidence>
<reference evidence="1" key="1">
    <citation type="submission" date="2014-07" db="EMBL/GenBank/DDBJ databases">
        <title>Identification of a novel salt tolerance gene in wild soybean by whole-genome sequencing.</title>
        <authorList>
            <person name="Lam H.-M."/>
            <person name="Qi X."/>
            <person name="Li M.-W."/>
            <person name="Liu X."/>
            <person name="Xie M."/>
            <person name="Ni M."/>
            <person name="Xu X."/>
        </authorList>
    </citation>
    <scope>NUCLEOTIDE SEQUENCE [LARGE SCALE GENOMIC DNA]</scope>
    <source>
        <tissue evidence="1">Root</tissue>
    </source>
</reference>